<protein>
    <submittedName>
        <fullName evidence="1">Uncharacterized protein</fullName>
    </submittedName>
</protein>
<proteinExistence type="predicted"/>
<reference evidence="2" key="2">
    <citation type="submission" date="2015-01" db="EMBL/GenBank/DDBJ databases">
        <title>Evolutionary Origins and Diversification of the Mycorrhizal Mutualists.</title>
        <authorList>
            <consortium name="DOE Joint Genome Institute"/>
            <consortium name="Mycorrhizal Genomics Consortium"/>
            <person name="Kohler A."/>
            <person name="Kuo A."/>
            <person name="Nagy L.G."/>
            <person name="Floudas D."/>
            <person name="Copeland A."/>
            <person name="Barry K.W."/>
            <person name="Cichocki N."/>
            <person name="Veneault-Fourrey C."/>
            <person name="LaButti K."/>
            <person name="Lindquist E.A."/>
            <person name="Lipzen A."/>
            <person name="Lundell T."/>
            <person name="Morin E."/>
            <person name="Murat C."/>
            <person name="Riley R."/>
            <person name="Ohm R."/>
            <person name="Sun H."/>
            <person name="Tunlid A."/>
            <person name="Henrissat B."/>
            <person name="Grigoriev I.V."/>
            <person name="Hibbett D.S."/>
            <person name="Martin F."/>
        </authorList>
    </citation>
    <scope>NUCLEOTIDE SEQUENCE [LARGE SCALE GENOMIC DNA]</scope>
    <source>
        <strain evidence="2">Zn</strain>
    </source>
</reference>
<dbReference type="HOGENOM" id="CLU_2776598_0_0_1"/>
<reference evidence="1 2" key="1">
    <citation type="submission" date="2014-04" db="EMBL/GenBank/DDBJ databases">
        <authorList>
            <consortium name="DOE Joint Genome Institute"/>
            <person name="Kuo A."/>
            <person name="Martino E."/>
            <person name="Perotto S."/>
            <person name="Kohler A."/>
            <person name="Nagy L.G."/>
            <person name="Floudas D."/>
            <person name="Copeland A."/>
            <person name="Barry K.W."/>
            <person name="Cichocki N."/>
            <person name="Veneault-Fourrey C."/>
            <person name="LaButti K."/>
            <person name="Lindquist E.A."/>
            <person name="Lipzen A."/>
            <person name="Lundell T."/>
            <person name="Morin E."/>
            <person name="Murat C."/>
            <person name="Sun H."/>
            <person name="Tunlid A."/>
            <person name="Henrissat B."/>
            <person name="Grigoriev I.V."/>
            <person name="Hibbett D.S."/>
            <person name="Martin F."/>
            <person name="Nordberg H.P."/>
            <person name="Cantor M.N."/>
            <person name="Hua S.X."/>
        </authorList>
    </citation>
    <scope>NUCLEOTIDE SEQUENCE [LARGE SCALE GENOMIC DNA]</scope>
    <source>
        <strain evidence="1 2">Zn</strain>
    </source>
</reference>
<name>A0A0C3HKT6_OIDMZ</name>
<evidence type="ECO:0000313" key="2">
    <source>
        <dbReference type="Proteomes" id="UP000054321"/>
    </source>
</evidence>
<accession>A0A0C3HKT6</accession>
<dbReference type="EMBL" id="KN832870">
    <property type="protein sequence ID" value="KIN08851.1"/>
    <property type="molecule type" value="Genomic_DNA"/>
</dbReference>
<sequence>MPPGVPLSYYLVQLHVPSRPNSALANQLHIRPHPPPAWSQVALYIDSTPFPCRRYNRLLTLVAYASLWA</sequence>
<dbReference type="AlphaFoldDB" id="A0A0C3HKT6"/>
<keyword evidence="2" id="KW-1185">Reference proteome</keyword>
<dbReference type="Proteomes" id="UP000054321">
    <property type="component" value="Unassembled WGS sequence"/>
</dbReference>
<evidence type="ECO:0000313" key="1">
    <source>
        <dbReference type="EMBL" id="KIN08851.1"/>
    </source>
</evidence>
<organism evidence="1 2">
    <name type="scientific">Oidiodendron maius (strain Zn)</name>
    <dbReference type="NCBI Taxonomy" id="913774"/>
    <lineage>
        <taxon>Eukaryota</taxon>
        <taxon>Fungi</taxon>
        <taxon>Dikarya</taxon>
        <taxon>Ascomycota</taxon>
        <taxon>Pezizomycotina</taxon>
        <taxon>Leotiomycetes</taxon>
        <taxon>Leotiomycetes incertae sedis</taxon>
        <taxon>Myxotrichaceae</taxon>
        <taxon>Oidiodendron</taxon>
    </lineage>
</organism>
<dbReference type="InParanoid" id="A0A0C3HKT6"/>
<gene>
    <name evidence="1" type="ORF">OIDMADRAFT_16771</name>
</gene>